<evidence type="ECO:0000313" key="1">
    <source>
        <dbReference type="EMBL" id="QES51452.1"/>
    </source>
</evidence>
<accession>A0A5P2D8E4</accession>
<dbReference type="AlphaFoldDB" id="A0A5P2D8E4"/>
<name>A0A5P2D8E4_STRVZ</name>
<reference evidence="1 2" key="1">
    <citation type="submission" date="2018-05" db="EMBL/GenBank/DDBJ databases">
        <title>Streptomyces venezuelae.</title>
        <authorList>
            <person name="Kim W."/>
            <person name="Lee N."/>
            <person name="Cho B.-K."/>
        </authorList>
    </citation>
    <scope>NUCLEOTIDE SEQUENCE [LARGE SCALE GENOMIC DNA]</scope>
    <source>
        <strain evidence="1 2">ATCC 21782</strain>
    </source>
</reference>
<evidence type="ECO:0000313" key="2">
    <source>
        <dbReference type="Proteomes" id="UP000325211"/>
    </source>
</evidence>
<gene>
    <name evidence="1" type="ORF">DEJ50_30015</name>
</gene>
<organism evidence="1 2">
    <name type="scientific">Streptomyces venezuelae</name>
    <dbReference type="NCBI Taxonomy" id="54571"/>
    <lineage>
        <taxon>Bacteria</taxon>
        <taxon>Bacillati</taxon>
        <taxon>Actinomycetota</taxon>
        <taxon>Actinomycetes</taxon>
        <taxon>Kitasatosporales</taxon>
        <taxon>Streptomycetaceae</taxon>
        <taxon>Streptomyces</taxon>
    </lineage>
</organism>
<protein>
    <submittedName>
        <fullName evidence="1">Uncharacterized protein</fullName>
    </submittedName>
</protein>
<dbReference type="EMBL" id="CP029190">
    <property type="protein sequence ID" value="QES51452.1"/>
    <property type="molecule type" value="Genomic_DNA"/>
</dbReference>
<proteinExistence type="predicted"/>
<dbReference type="RefSeq" id="WP_150211197.1">
    <property type="nucleotide sequence ID" value="NZ_CP029190.1"/>
</dbReference>
<sequence>MKENQPVFSGDPTSIMFGIRLYQAYGEAGLTAEKLTMEIRNHFEELRKAGLIEDRPRPS</sequence>
<dbReference type="Proteomes" id="UP000325211">
    <property type="component" value="Chromosome"/>
</dbReference>